<proteinExistence type="predicted"/>
<dbReference type="STRING" id="96773.Tchl_2876"/>
<keyword evidence="2" id="KW-1185">Reference proteome</keyword>
<organism evidence="1 2">
    <name type="scientific">Thauera chlorobenzoica</name>
    <dbReference type="NCBI Taxonomy" id="96773"/>
    <lineage>
        <taxon>Bacteria</taxon>
        <taxon>Pseudomonadati</taxon>
        <taxon>Pseudomonadota</taxon>
        <taxon>Betaproteobacteria</taxon>
        <taxon>Rhodocyclales</taxon>
        <taxon>Zoogloeaceae</taxon>
        <taxon>Thauera</taxon>
    </lineage>
</organism>
<accession>A0A1H5RL84</accession>
<dbReference type="KEGG" id="tcl:Tchl_2876"/>
<dbReference type="EMBL" id="CP018839">
    <property type="protein sequence ID" value="APR05699.1"/>
    <property type="molecule type" value="Genomic_DNA"/>
</dbReference>
<dbReference type="AlphaFoldDB" id="A0A1H5RL84"/>
<evidence type="ECO:0000313" key="1">
    <source>
        <dbReference type="EMBL" id="APR05699.1"/>
    </source>
</evidence>
<protein>
    <submittedName>
        <fullName evidence="1">Uncharacterized protein</fullName>
    </submittedName>
</protein>
<gene>
    <name evidence="1" type="ORF">Tchl_2876</name>
</gene>
<dbReference type="RefSeq" id="WP_075149026.1">
    <property type="nucleotide sequence ID" value="NZ_CP018839.1"/>
</dbReference>
<sequence>MRRWFAILFLLFLPIQLSWAAVSAYCEHEAGAAADHLGHHEHKHQGEVDDESWPKGGGVDVDCSFCHAASCTALPSGTGLPTLDLAIATIRGGAQVWLLAGHFSEPERPKWRQPA</sequence>
<dbReference type="Proteomes" id="UP000185739">
    <property type="component" value="Chromosome"/>
</dbReference>
<evidence type="ECO:0000313" key="2">
    <source>
        <dbReference type="Proteomes" id="UP000185739"/>
    </source>
</evidence>
<name>A0A1H5RL84_9RHOO</name>
<reference evidence="1 2" key="1">
    <citation type="submission" date="2016-12" db="EMBL/GenBank/DDBJ databases">
        <title>Complete genome sequence of Thauera chlorobenzoica, a Betaproteobacterium degrading haloaromatics anaerobically to CO2 and halides.</title>
        <authorList>
            <person name="Goris T."/>
            <person name="Mergelsberg M."/>
            <person name="Boll M."/>
        </authorList>
    </citation>
    <scope>NUCLEOTIDE SEQUENCE [LARGE SCALE GENOMIC DNA]</scope>
    <source>
        <strain evidence="1 2">3CB1</strain>
    </source>
</reference>
<dbReference type="OrthoDB" id="6717343at2"/>